<gene>
    <name evidence="1" type="ORF">PHYPA_015054</name>
</gene>
<name>A0A2K1JUS9_PHYPA</name>
<dbReference type="EnsemblPlants" id="Pp3c11_15168V3.1">
    <property type="protein sequence ID" value="PAC:32958500.CDS.1"/>
    <property type="gene ID" value="Pp3c11_15168"/>
</dbReference>
<dbReference type="InParanoid" id="A0A2K1JUS9"/>
<evidence type="ECO:0000313" key="3">
    <source>
        <dbReference type="Proteomes" id="UP000006727"/>
    </source>
</evidence>
<reference evidence="2" key="3">
    <citation type="submission" date="2020-12" db="UniProtKB">
        <authorList>
            <consortium name="EnsemblPlants"/>
        </authorList>
    </citation>
    <scope>IDENTIFICATION</scope>
</reference>
<keyword evidence="3" id="KW-1185">Reference proteome</keyword>
<organism evidence="1">
    <name type="scientific">Physcomitrium patens</name>
    <name type="common">Spreading-leaved earth moss</name>
    <name type="synonym">Physcomitrella patens</name>
    <dbReference type="NCBI Taxonomy" id="3218"/>
    <lineage>
        <taxon>Eukaryota</taxon>
        <taxon>Viridiplantae</taxon>
        <taxon>Streptophyta</taxon>
        <taxon>Embryophyta</taxon>
        <taxon>Bryophyta</taxon>
        <taxon>Bryophytina</taxon>
        <taxon>Bryopsida</taxon>
        <taxon>Funariidae</taxon>
        <taxon>Funariales</taxon>
        <taxon>Funariaceae</taxon>
        <taxon>Physcomitrium</taxon>
    </lineage>
</organism>
<protein>
    <submittedName>
        <fullName evidence="1 2">Uncharacterized protein</fullName>
    </submittedName>
</protein>
<accession>A0A2K1JUS9</accession>
<dbReference type="AlphaFoldDB" id="A0A2K1JUS9"/>
<dbReference type="Proteomes" id="UP000006727">
    <property type="component" value="Chromosome 11"/>
</dbReference>
<reference evidence="1 3" key="2">
    <citation type="journal article" date="2018" name="Plant J.">
        <title>The Physcomitrella patens chromosome-scale assembly reveals moss genome structure and evolution.</title>
        <authorList>
            <person name="Lang D."/>
            <person name="Ullrich K.K."/>
            <person name="Murat F."/>
            <person name="Fuchs J."/>
            <person name="Jenkins J."/>
            <person name="Haas F.B."/>
            <person name="Piednoel M."/>
            <person name="Gundlach H."/>
            <person name="Van Bel M."/>
            <person name="Meyberg R."/>
            <person name="Vives C."/>
            <person name="Morata J."/>
            <person name="Symeonidi A."/>
            <person name="Hiss M."/>
            <person name="Muchero W."/>
            <person name="Kamisugi Y."/>
            <person name="Saleh O."/>
            <person name="Blanc G."/>
            <person name="Decker E.L."/>
            <person name="van Gessel N."/>
            <person name="Grimwood J."/>
            <person name="Hayes R.D."/>
            <person name="Graham S.W."/>
            <person name="Gunter L.E."/>
            <person name="McDaniel S.F."/>
            <person name="Hoernstein S.N.W."/>
            <person name="Larsson A."/>
            <person name="Li F.W."/>
            <person name="Perroud P.F."/>
            <person name="Phillips J."/>
            <person name="Ranjan P."/>
            <person name="Rokshar D.S."/>
            <person name="Rothfels C.J."/>
            <person name="Schneider L."/>
            <person name="Shu S."/>
            <person name="Stevenson D.W."/>
            <person name="Thummler F."/>
            <person name="Tillich M."/>
            <person name="Villarreal Aguilar J.C."/>
            <person name="Widiez T."/>
            <person name="Wong G.K."/>
            <person name="Wymore A."/>
            <person name="Zhang Y."/>
            <person name="Zimmer A.D."/>
            <person name="Quatrano R.S."/>
            <person name="Mayer K.F.X."/>
            <person name="Goodstein D."/>
            <person name="Casacuberta J.M."/>
            <person name="Vandepoele K."/>
            <person name="Reski R."/>
            <person name="Cuming A.C."/>
            <person name="Tuskan G.A."/>
            <person name="Maumus F."/>
            <person name="Salse J."/>
            <person name="Schmutz J."/>
            <person name="Rensing S.A."/>
        </authorList>
    </citation>
    <scope>NUCLEOTIDE SEQUENCE [LARGE SCALE GENOMIC DNA]</scope>
    <source>
        <strain evidence="2 3">cv. Gransden 2004</strain>
    </source>
</reference>
<dbReference type="EMBL" id="ABEU02000011">
    <property type="protein sequence ID" value="PNR45283.1"/>
    <property type="molecule type" value="Genomic_DNA"/>
</dbReference>
<evidence type="ECO:0000313" key="1">
    <source>
        <dbReference type="EMBL" id="PNR45283.1"/>
    </source>
</evidence>
<dbReference type="Gramene" id="Pp3c11_15168V3.1">
    <property type="protein sequence ID" value="PAC:32958500.CDS.1"/>
    <property type="gene ID" value="Pp3c11_15168"/>
</dbReference>
<proteinExistence type="predicted"/>
<evidence type="ECO:0000313" key="2">
    <source>
        <dbReference type="EnsemblPlants" id="PAC:32958500.CDS.1"/>
    </source>
</evidence>
<reference evidence="1 3" key="1">
    <citation type="journal article" date="2008" name="Science">
        <title>The Physcomitrella genome reveals evolutionary insights into the conquest of land by plants.</title>
        <authorList>
            <person name="Rensing S."/>
            <person name="Lang D."/>
            <person name="Zimmer A."/>
            <person name="Terry A."/>
            <person name="Salamov A."/>
            <person name="Shapiro H."/>
            <person name="Nishiyama T."/>
            <person name="Perroud P.-F."/>
            <person name="Lindquist E."/>
            <person name="Kamisugi Y."/>
            <person name="Tanahashi T."/>
            <person name="Sakakibara K."/>
            <person name="Fujita T."/>
            <person name="Oishi K."/>
            <person name="Shin-I T."/>
            <person name="Kuroki Y."/>
            <person name="Toyoda A."/>
            <person name="Suzuki Y."/>
            <person name="Hashimoto A."/>
            <person name="Yamaguchi K."/>
            <person name="Sugano A."/>
            <person name="Kohara Y."/>
            <person name="Fujiyama A."/>
            <person name="Anterola A."/>
            <person name="Aoki S."/>
            <person name="Ashton N."/>
            <person name="Barbazuk W.B."/>
            <person name="Barker E."/>
            <person name="Bennetzen J."/>
            <person name="Bezanilla M."/>
            <person name="Blankenship R."/>
            <person name="Cho S.H."/>
            <person name="Dutcher S."/>
            <person name="Estelle M."/>
            <person name="Fawcett J.A."/>
            <person name="Gundlach H."/>
            <person name="Hanada K."/>
            <person name="Heyl A."/>
            <person name="Hicks K.A."/>
            <person name="Hugh J."/>
            <person name="Lohr M."/>
            <person name="Mayer K."/>
            <person name="Melkozernov A."/>
            <person name="Murata T."/>
            <person name="Nelson D."/>
            <person name="Pils B."/>
            <person name="Prigge M."/>
            <person name="Reiss B."/>
            <person name="Renner T."/>
            <person name="Rombauts S."/>
            <person name="Rushton P."/>
            <person name="Sanderfoot A."/>
            <person name="Schween G."/>
            <person name="Shiu S.-H."/>
            <person name="Stueber K."/>
            <person name="Theodoulou F.L."/>
            <person name="Tu H."/>
            <person name="Van de Peer Y."/>
            <person name="Verrier P.J."/>
            <person name="Waters E."/>
            <person name="Wood A."/>
            <person name="Yang L."/>
            <person name="Cove D."/>
            <person name="Cuming A."/>
            <person name="Hasebe M."/>
            <person name="Lucas S."/>
            <person name="Mishler D.B."/>
            <person name="Reski R."/>
            <person name="Grigoriev I."/>
            <person name="Quatrano R.S."/>
            <person name="Boore J.L."/>
        </authorList>
    </citation>
    <scope>NUCLEOTIDE SEQUENCE [LARGE SCALE GENOMIC DNA]</scope>
    <source>
        <strain evidence="2 3">cv. Gransden 2004</strain>
    </source>
</reference>
<sequence>MSFTRFKDPSLTRGRKTLRVSFSHVLKTDSRRVSCVVFRSTQRSACTWGQVDDSSDSGGLASPWACSSSTALFCLFMTHALTNLTLK</sequence>